<evidence type="ECO:0000256" key="1">
    <source>
        <dbReference type="ARBA" id="ARBA00005952"/>
    </source>
</evidence>
<evidence type="ECO:0000313" key="8">
    <source>
        <dbReference type="Proteomes" id="UP000195305"/>
    </source>
</evidence>
<dbReference type="GO" id="GO:0005829">
    <property type="term" value="C:cytosol"/>
    <property type="evidence" value="ECO:0007669"/>
    <property type="project" value="TreeGrafter"/>
</dbReference>
<evidence type="ECO:0000259" key="6">
    <source>
        <dbReference type="Pfam" id="PF01029"/>
    </source>
</evidence>
<accession>A0A1Y4STT1</accession>
<dbReference type="InterPro" id="IPR006027">
    <property type="entry name" value="NusB_RsmB_TIM44"/>
</dbReference>
<dbReference type="Gene3D" id="1.10.940.10">
    <property type="entry name" value="NusB-like"/>
    <property type="match status" value="1"/>
</dbReference>
<feature type="domain" description="NusB/RsmB/TIM44" evidence="6">
    <location>
        <begin position="8"/>
        <end position="133"/>
    </location>
</feature>
<dbReference type="RefSeq" id="WP_087359686.1">
    <property type="nucleotide sequence ID" value="NZ_JACJKO010000001.1"/>
</dbReference>
<keyword evidence="8" id="KW-1185">Reference proteome</keyword>
<comment type="similarity">
    <text evidence="1">Belongs to the NusB family.</text>
</comment>
<dbReference type="InterPro" id="IPR035926">
    <property type="entry name" value="NusB-like_sf"/>
</dbReference>
<dbReference type="Proteomes" id="UP000195305">
    <property type="component" value="Unassembled WGS sequence"/>
</dbReference>
<proteinExistence type="inferred from homology"/>
<dbReference type="AlphaFoldDB" id="A0A1Y4STT1"/>
<reference evidence="7 8" key="1">
    <citation type="journal article" date="2018" name="BMC Genomics">
        <title>Whole genome sequencing and function prediction of 133 gut anaerobes isolated from chicken caecum in pure cultures.</title>
        <authorList>
            <person name="Medvecky M."/>
            <person name="Cejkova D."/>
            <person name="Polansky O."/>
            <person name="Karasova D."/>
            <person name="Kubasova T."/>
            <person name="Cizek A."/>
            <person name="Rychlik I."/>
        </authorList>
    </citation>
    <scope>NUCLEOTIDE SEQUENCE [LARGE SCALE GENOMIC DNA]</scope>
    <source>
        <strain evidence="7 8">An13</strain>
    </source>
</reference>
<dbReference type="EMBL" id="NFLJ01000043">
    <property type="protein sequence ID" value="OUQ32342.1"/>
    <property type="molecule type" value="Genomic_DNA"/>
</dbReference>
<dbReference type="GO" id="GO:0031564">
    <property type="term" value="P:transcription antitermination"/>
    <property type="evidence" value="ECO:0007669"/>
    <property type="project" value="UniProtKB-KW"/>
</dbReference>
<evidence type="ECO:0000256" key="5">
    <source>
        <dbReference type="ARBA" id="ARBA00023163"/>
    </source>
</evidence>
<dbReference type="GO" id="GO:0003723">
    <property type="term" value="F:RNA binding"/>
    <property type="evidence" value="ECO:0007669"/>
    <property type="project" value="UniProtKB-KW"/>
</dbReference>
<gene>
    <name evidence="7" type="ORF">B5E75_12370</name>
</gene>
<evidence type="ECO:0000256" key="2">
    <source>
        <dbReference type="ARBA" id="ARBA00022814"/>
    </source>
</evidence>
<dbReference type="Pfam" id="PF01029">
    <property type="entry name" value="NusB"/>
    <property type="match status" value="1"/>
</dbReference>
<dbReference type="OrthoDB" id="9811381at2"/>
<organism evidence="7 8">
    <name type="scientific">Massilimicrobiota timonensis</name>
    <dbReference type="NCBI Taxonomy" id="1776392"/>
    <lineage>
        <taxon>Bacteria</taxon>
        <taxon>Bacillati</taxon>
        <taxon>Bacillota</taxon>
        <taxon>Erysipelotrichia</taxon>
        <taxon>Erysipelotrichales</taxon>
        <taxon>Erysipelotrichaceae</taxon>
        <taxon>Massilimicrobiota</taxon>
    </lineage>
</organism>
<dbReference type="InterPro" id="IPR011605">
    <property type="entry name" value="NusB_fam"/>
</dbReference>
<sequence>MEKTHRKTAREIATICIYQNLLVGASLDDMHTYISENKELSSSEDSLKFALWLVETTLQNKTSYQQLLERYLKKGWTFERLSVMERAILFIATCELLESDLPKTIVVNEAVVNAKKFCDDDSYKFINGILGNVG</sequence>
<evidence type="ECO:0000256" key="3">
    <source>
        <dbReference type="ARBA" id="ARBA00022884"/>
    </source>
</evidence>
<keyword evidence="5" id="KW-0804">Transcription</keyword>
<dbReference type="PANTHER" id="PTHR11078:SF3">
    <property type="entry name" value="ANTITERMINATION NUSB DOMAIN-CONTAINING PROTEIN"/>
    <property type="match status" value="1"/>
</dbReference>
<comment type="caution">
    <text evidence="7">The sequence shown here is derived from an EMBL/GenBank/DDBJ whole genome shotgun (WGS) entry which is preliminary data.</text>
</comment>
<dbReference type="SUPFAM" id="SSF48013">
    <property type="entry name" value="NusB-like"/>
    <property type="match status" value="1"/>
</dbReference>
<dbReference type="NCBIfam" id="TIGR01951">
    <property type="entry name" value="nusB"/>
    <property type="match status" value="1"/>
</dbReference>
<keyword evidence="3" id="KW-0694">RNA-binding</keyword>
<evidence type="ECO:0000313" key="7">
    <source>
        <dbReference type="EMBL" id="OUQ32342.1"/>
    </source>
</evidence>
<protein>
    <submittedName>
        <fullName evidence="7">Transcription antitermination factor NusB</fullName>
    </submittedName>
</protein>
<keyword evidence="2" id="KW-0889">Transcription antitermination</keyword>
<name>A0A1Y4STT1_9FIRM</name>
<dbReference type="PANTHER" id="PTHR11078">
    <property type="entry name" value="N UTILIZATION SUBSTANCE PROTEIN B-RELATED"/>
    <property type="match status" value="1"/>
</dbReference>
<evidence type="ECO:0000256" key="4">
    <source>
        <dbReference type="ARBA" id="ARBA00023015"/>
    </source>
</evidence>
<keyword evidence="4" id="KW-0805">Transcription regulation</keyword>
<dbReference type="GO" id="GO:0006353">
    <property type="term" value="P:DNA-templated transcription termination"/>
    <property type="evidence" value="ECO:0007669"/>
    <property type="project" value="InterPro"/>
</dbReference>